<keyword evidence="4" id="KW-1185">Reference proteome</keyword>
<gene>
    <name evidence="3" type="ORF">EKO04_006466</name>
</gene>
<feature type="transmembrane region" description="Helical" evidence="2">
    <location>
        <begin position="75"/>
        <end position="94"/>
    </location>
</feature>
<reference evidence="3" key="1">
    <citation type="submission" date="2018-12" db="EMBL/GenBank/DDBJ databases">
        <authorList>
            <person name="Syme R.A."/>
            <person name="Farfan-Caceres L."/>
            <person name="Lichtenzveig J."/>
        </authorList>
    </citation>
    <scope>NUCLEOTIDE SEQUENCE</scope>
    <source>
        <strain evidence="3">Al4</strain>
    </source>
</reference>
<protein>
    <submittedName>
        <fullName evidence="3">Uncharacterized protein</fullName>
    </submittedName>
</protein>
<feature type="compositionally biased region" description="Low complexity" evidence="1">
    <location>
        <begin position="200"/>
        <end position="215"/>
    </location>
</feature>
<proteinExistence type="predicted"/>
<name>A0A8H7IZD6_9PLEO</name>
<organism evidence="3 4">
    <name type="scientific">Ascochyta lentis</name>
    <dbReference type="NCBI Taxonomy" id="205686"/>
    <lineage>
        <taxon>Eukaryota</taxon>
        <taxon>Fungi</taxon>
        <taxon>Dikarya</taxon>
        <taxon>Ascomycota</taxon>
        <taxon>Pezizomycotina</taxon>
        <taxon>Dothideomycetes</taxon>
        <taxon>Pleosporomycetidae</taxon>
        <taxon>Pleosporales</taxon>
        <taxon>Pleosporineae</taxon>
        <taxon>Didymellaceae</taxon>
        <taxon>Ascochyta</taxon>
    </lineage>
</organism>
<feature type="transmembrane region" description="Helical" evidence="2">
    <location>
        <begin position="106"/>
        <end position="132"/>
    </location>
</feature>
<keyword evidence="2" id="KW-0472">Membrane</keyword>
<dbReference type="OrthoDB" id="5241710at2759"/>
<evidence type="ECO:0000256" key="2">
    <source>
        <dbReference type="SAM" id="Phobius"/>
    </source>
</evidence>
<evidence type="ECO:0000313" key="4">
    <source>
        <dbReference type="Proteomes" id="UP000651452"/>
    </source>
</evidence>
<dbReference type="EMBL" id="RZGK01000011">
    <property type="protein sequence ID" value="KAF9695460.1"/>
    <property type="molecule type" value="Genomic_DNA"/>
</dbReference>
<dbReference type="Proteomes" id="UP000651452">
    <property type="component" value="Unassembled WGS sequence"/>
</dbReference>
<feature type="transmembrane region" description="Helical" evidence="2">
    <location>
        <begin position="42"/>
        <end position="63"/>
    </location>
</feature>
<evidence type="ECO:0000256" key="1">
    <source>
        <dbReference type="SAM" id="MobiDB-lite"/>
    </source>
</evidence>
<keyword evidence="2" id="KW-1133">Transmembrane helix</keyword>
<reference evidence="3" key="2">
    <citation type="submission" date="2020-09" db="EMBL/GenBank/DDBJ databases">
        <title>Reference genome assembly for Australian Ascochyta lentis isolate Al4.</title>
        <authorList>
            <person name="Lee R.C."/>
            <person name="Farfan-Caceres L.M."/>
            <person name="Debler J.W."/>
            <person name="Williams A.H."/>
            <person name="Henares B.M."/>
        </authorList>
    </citation>
    <scope>NUCLEOTIDE SEQUENCE</scope>
    <source>
        <strain evidence="3">Al4</strain>
    </source>
</reference>
<feature type="region of interest" description="Disordered" evidence="1">
    <location>
        <begin position="194"/>
        <end position="229"/>
    </location>
</feature>
<evidence type="ECO:0000313" key="3">
    <source>
        <dbReference type="EMBL" id="KAF9695460.1"/>
    </source>
</evidence>
<accession>A0A8H7IZD6</accession>
<comment type="caution">
    <text evidence="3">The sequence shown here is derived from an EMBL/GenBank/DDBJ whole genome shotgun (WGS) entry which is preliminary data.</text>
</comment>
<feature type="transmembrane region" description="Helical" evidence="2">
    <location>
        <begin position="7"/>
        <end position="30"/>
    </location>
</feature>
<sequence length="229" mass="25492">MSYERPLRLLTFLATAIATPLNIVSTVLSIEYQYGRWYHRDVTAFCFAFIPLALTVLASTMSLQYTKMHGKSPRGLLYILLDTASVSAYIGVLIPCWVLEIREFSAGGFGLLVGYTTAPMIVNMLIHTYFVLGQIPYRSLLSKLNNQDSTCQQCPNCQAKFISGTNQTTTKKGYSLLRGEDYLDVEADHVQYRDSEDFLGEGAEPAEQAEQAEQATQLDSGKGKDMVEV</sequence>
<dbReference type="AlphaFoldDB" id="A0A8H7IZD6"/>
<keyword evidence="2" id="KW-0812">Transmembrane</keyword>